<dbReference type="SMART" id="SM00895">
    <property type="entry name" value="FCD"/>
    <property type="match status" value="1"/>
</dbReference>
<dbReference type="CDD" id="cd07377">
    <property type="entry name" value="WHTH_GntR"/>
    <property type="match status" value="1"/>
</dbReference>
<dbReference type="Gene3D" id="3.40.50.1820">
    <property type="entry name" value="alpha/beta hydrolase"/>
    <property type="match status" value="1"/>
</dbReference>
<dbReference type="SUPFAM" id="SSF53474">
    <property type="entry name" value="alpha/beta-Hydrolases"/>
    <property type="match status" value="1"/>
</dbReference>
<dbReference type="Pfam" id="PF00975">
    <property type="entry name" value="Thioesterase"/>
    <property type="match status" value="1"/>
</dbReference>
<dbReference type="InterPro" id="IPR008920">
    <property type="entry name" value="TF_FadR/GntR_C"/>
</dbReference>
<keyword evidence="1" id="KW-0805">Transcription regulation</keyword>
<dbReference type="PANTHER" id="PTHR43537">
    <property type="entry name" value="TRANSCRIPTIONAL REGULATOR, GNTR FAMILY"/>
    <property type="match status" value="1"/>
</dbReference>
<organism evidence="6">
    <name type="scientific">Streptomyces haneummycinicus</name>
    <dbReference type="NCBI Taxonomy" id="3074435"/>
    <lineage>
        <taxon>Bacteria</taxon>
        <taxon>Bacillati</taxon>
        <taxon>Actinomycetota</taxon>
        <taxon>Actinomycetes</taxon>
        <taxon>Kitasatosporales</taxon>
        <taxon>Streptomycetaceae</taxon>
        <taxon>Streptomyces</taxon>
    </lineage>
</organism>
<evidence type="ECO:0000256" key="1">
    <source>
        <dbReference type="ARBA" id="ARBA00023015"/>
    </source>
</evidence>
<name>A0AAT9HLY6_9ACTN</name>
<dbReference type="PANTHER" id="PTHR43537:SF47">
    <property type="entry name" value="REGULATORY PROTEIN GNTR HTH"/>
    <property type="match status" value="1"/>
</dbReference>
<keyword evidence="2" id="KW-0238">DNA-binding</keyword>
<dbReference type="SUPFAM" id="SSF46785">
    <property type="entry name" value="Winged helix' DNA-binding domain"/>
    <property type="match status" value="1"/>
</dbReference>
<keyword evidence="3" id="KW-0804">Transcription</keyword>
<dbReference type="SUPFAM" id="SSF48008">
    <property type="entry name" value="GntR ligand-binding domain-like"/>
    <property type="match status" value="1"/>
</dbReference>
<dbReference type="GO" id="GO:0003700">
    <property type="term" value="F:DNA-binding transcription factor activity"/>
    <property type="evidence" value="ECO:0007669"/>
    <property type="project" value="InterPro"/>
</dbReference>
<gene>
    <name evidence="6" type="ORF">SHKM778_46610</name>
</gene>
<evidence type="ECO:0000256" key="4">
    <source>
        <dbReference type="SAM" id="MobiDB-lite"/>
    </source>
</evidence>
<dbReference type="SMART" id="SM00345">
    <property type="entry name" value="HTH_GNTR"/>
    <property type="match status" value="1"/>
</dbReference>
<dbReference type="InterPro" id="IPR000524">
    <property type="entry name" value="Tscrpt_reg_HTH_GntR"/>
</dbReference>
<evidence type="ECO:0000313" key="6">
    <source>
        <dbReference type="EMBL" id="BFO18273.1"/>
    </source>
</evidence>
<reference evidence="6" key="2">
    <citation type="submission" date="2024-07" db="EMBL/GenBank/DDBJ databases">
        <title>Streptomyces haneummycinica sp. nov., a new antibiotic-producing actinobacterium isolated from marine sediment.</title>
        <authorList>
            <person name="Uemura M."/>
            <person name="Hamada M."/>
            <person name="Hirano S."/>
            <person name="Kobayashi K."/>
            <person name="Ohshiro T."/>
            <person name="Kobayashi T."/>
            <person name="Terahara T."/>
        </authorList>
    </citation>
    <scope>NUCLEOTIDE SEQUENCE</scope>
    <source>
        <strain evidence="6">KM77-8</strain>
    </source>
</reference>
<dbReference type="InterPro" id="IPR011711">
    <property type="entry name" value="GntR_C"/>
</dbReference>
<dbReference type="GO" id="GO:0003677">
    <property type="term" value="F:DNA binding"/>
    <property type="evidence" value="ECO:0007669"/>
    <property type="project" value="UniProtKB-KW"/>
</dbReference>
<dbReference type="Gene3D" id="1.20.120.530">
    <property type="entry name" value="GntR ligand-binding domain-like"/>
    <property type="match status" value="1"/>
</dbReference>
<dbReference type="Pfam" id="PF07729">
    <property type="entry name" value="FCD"/>
    <property type="match status" value="1"/>
</dbReference>
<dbReference type="EMBL" id="AP035768">
    <property type="protein sequence ID" value="BFO18273.1"/>
    <property type="molecule type" value="Genomic_DNA"/>
</dbReference>
<dbReference type="AlphaFoldDB" id="A0AAT9HLY6"/>
<dbReference type="Pfam" id="PF00392">
    <property type="entry name" value="GntR"/>
    <property type="match status" value="1"/>
</dbReference>
<reference evidence="6" key="1">
    <citation type="submission" date="2024-06" db="EMBL/GenBank/DDBJ databases">
        <authorList>
            <consortium name="consrtm"/>
            <person name="Uemura M."/>
            <person name="Terahara T."/>
        </authorList>
    </citation>
    <scope>NUCLEOTIDE SEQUENCE</scope>
    <source>
        <strain evidence="6">KM77-8</strain>
    </source>
</reference>
<evidence type="ECO:0000259" key="5">
    <source>
        <dbReference type="PROSITE" id="PS50949"/>
    </source>
</evidence>
<sequence length="529" mass="56382">MVEQATEHLREQITDGEWAVGTKLPGETALAKSLGVGRSTVREALRALAGAGLVQARQGAGVFVIATKTKEDWPTQLRQAVITDVYEVRMLLEVEAAQLAAQRRTEEDITALHEALARRREAATAGNAEFVEADIALHRVMVAAAHNPVLTGLFTEFIPVLQRRLLDLVELLSLRSDNPNHGDAGHAVLVNAVVQGMPRRPDERCGKSSSRPSPCSTPSDPRRRPSSQRAVAMLDADPWIRSFLAGALPATPWTVLFFPHSGGSAGSYHDLAARLAGTARTACVQYPGRAERAREPLFTDVHILADQVAEALAPVRGDRPLVLFGHSLGAAVAYEVVRRMPDQQRLVLVASGHPAPSRIRLPALDDPVGEGSDDPDGPLVELIGSLGGADAGVLDHPVLRQIFLPVIRSDLMAHSRYRPAAGSAVGCPVVALTGTTDPLTNPSTSGRGCGTPLRPCACTSCPGTLLHQRARRGCRGHFARCHDERTGARGASVTRLSQVEGWSAAARMLLMRRANSTPGSGSSASGSRR</sequence>
<feature type="domain" description="HTH gntR-type" evidence="5">
    <location>
        <begin position="1"/>
        <end position="67"/>
    </location>
</feature>
<dbReference type="InterPro" id="IPR029058">
    <property type="entry name" value="AB_hydrolase_fold"/>
</dbReference>
<dbReference type="InterPro" id="IPR001031">
    <property type="entry name" value="Thioesterase"/>
</dbReference>
<evidence type="ECO:0000256" key="3">
    <source>
        <dbReference type="ARBA" id="ARBA00023163"/>
    </source>
</evidence>
<dbReference type="InterPro" id="IPR036388">
    <property type="entry name" value="WH-like_DNA-bd_sf"/>
</dbReference>
<evidence type="ECO:0000256" key="2">
    <source>
        <dbReference type="ARBA" id="ARBA00023125"/>
    </source>
</evidence>
<accession>A0AAT9HLY6</accession>
<feature type="compositionally biased region" description="Low complexity" evidence="4">
    <location>
        <begin position="208"/>
        <end position="219"/>
    </location>
</feature>
<dbReference type="InterPro" id="IPR036390">
    <property type="entry name" value="WH_DNA-bd_sf"/>
</dbReference>
<feature type="region of interest" description="Disordered" evidence="4">
    <location>
        <begin position="198"/>
        <end position="228"/>
    </location>
</feature>
<dbReference type="Gene3D" id="1.10.10.10">
    <property type="entry name" value="Winged helix-like DNA-binding domain superfamily/Winged helix DNA-binding domain"/>
    <property type="match status" value="1"/>
</dbReference>
<dbReference type="PROSITE" id="PS50949">
    <property type="entry name" value="HTH_GNTR"/>
    <property type="match status" value="1"/>
</dbReference>
<proteinExistence type="predicted"/>
<protein>
    <recommendedName>
        <fullName evidence="5">HTH gntR-type domain-containing protein</fullName>
    </recommendedName>
</protein>
<dbReference type="PRINTS" id="PR00035">
    <property type="entry name" value="HTHGNTR"/>
</dbReference>